<evidence type="ECO:0000313" key="2">
    <source>
        <dbReference type="EMBL" id="GGA02589.1"/>
    </source>
</evidence>
<dbReference type="RefSeq" id="WP_189018078.1">
    <property type="nucleotide sequence ID" value="NZ_BMHE01000042.1"/>
</dbReference>
<gene>
    <name evidence="2" type="ORF">GCM10008018_55910</name>
</gene>
<name>A0ABQ1F8U0_9BACL</name>
<evidence type="ECO:0008006" key="4">
    <source>
        <dbReference type="Google" id="ProtNLM"/>
    </source>
</evidence>
<reference evidence="3" key="1">
    <citation type="journal article" date="2019" name="Int. J. Syst. Evol. Microbiol.">
        <title>The Global Catalogue of Microorganisms (GCM) 10K type strain sequencing project: providing services to taxonomists for standard genome sequencing and annotation.</title>
        <authorList>
            <consortium name="The Broad Institute Genomics Platform"/>
            <consortium name="The Broad Institute Genome Sequencing Center for Infectious Disease"/>
            <person name="Wu L."/>
            <person name="Ma J."/>
        </authorList>
    </citation>
    <scope>NUCLEOTIDE SEQUENCE [LARGE SCALE GENOMIC DNA]</scope>
    <source>
        <strain evidence="3">CGMCC 1.15043</strain>
    </source>
</reference>
<proteinExistence type="predicted"/>
<feature type="region of interest" description="Disordered" evidence="1">
    <location>
        <begin position="1"/>
        <end position="56"/>
    </location>
</feature>
<dbReference type="EMBL" id="BMHE01000042">
    <property type="protein sequence ID" value="GGA02589.1"/>
    <property type="molecule type" value="Genomic_DNA"/>
</dbReference>
<evidence type="ECO:0000256" key="1">
    <source>
        <dbReference type="SAM" id="MobiDB-lite"/>
    </source>
</evidence>
<accession>A0ABQ1F8U0</accession>
<evidence type="ECO:0000313" key="3">
    <source>
        <dbReference type="Proteomes" id="UP000615455"/>
    </source>
</evidence>
<keyword evidence="3" id="KW-1185">Reference proteome</keyword>
<sequence length="56" mass="6349">MPKNDADPKYDREDNKADKKNNQQNNASFLEEEQTLTSDKAEDDVPSLNGIPKNQV</sequence>
<feature type="compositionally biased region" description="Basic and acidic residues" evidence="1">
    <location>
        <begin position="1"/>
        <end position="21"/>
    </location>
</feature>
<dbReference type="Proteomes" id="UP000615455">
    <property type="component" value="Unassembled WGS sequence"/>
</dbReference>
<organism evidence="2 3">
    <name type="scientific">Paenibacillus marchantiophytorum</name>
    <dbReference type="NCBI Taxonomy" id="1619310"/>
    <lineage>
        <taxon>Bacteria</taxon>
        <taxon>Bacillati</taxon>
        <taxon>Bacillota</taxon>
        <taxon>Bacilli</taxon>
        <taxon>Bacillales</taxon>
        <taxon>Paenibacillaceae</taxon>
        <taxon>Paenibacillus</taxon>
    </lineage>
</organism>
<protein>
    <recommendedName>
        <fullName evidence="4">YfhD family protein</fullName>
    </recommendedName>
</protein>
<comment type="caution">
    <text evidence="2">The sequence shown here is derived from an EMBL/GenBank/DDBJ whole genome shotgun (WGS) entry which is preliminary data.</text>
</comment>